<dbReference type="Proteomes" id="UP001174934">
    <property type="component" value="Unassembled WGS sequence"/>
</dbReference>
<dbReference type="Pfam" id="PF11917">
    <property type="entry name" value="DUF3435"/>
    <property type="match status" value="2"/>
</dbReference>
<dbReference type="EMBL" id="JAULSR010000002">
    <property type="protein sequence ID" value="KAK0631107.1"/>
    <property type="molecule type" value="Genomic_DNA"/>
</dbReference>
<reference evidence="1" key="1">
    <citation type="submission" date="2023-06" db="EMBL/GenBank/DDBJ databases">
        <title>Genome-scale phylogeny and comparative genomics of the fungal order Sordariales.</title>
        <authorList>
            <consortium name="Lawrence Berkeley National Laboratory"/>
            <person name="Hensen N."/>
            <person name="Bonometti L."/>
            <person name="Westerberg I."/>
            <person name="Brannstrom I.O."/>
            <person name="Guillou S."/>
            <person name="Cros-Aarteil S."/>
            <person name="Calhoun S."/>
            <person name="Haridas S."/>
            <person name="Kuo A."/>
            <person name="Mondo S."/>
            <person name="Pangilinan J."/>
            <person name="Riley R."/>
            <person name="LaButti K."/>
            <person name="Andreopoulos B."/>
            <person name="Lipzen A."/>
            <person name="Chen C."/>
            <person name="Yanf M."/>
            <person name="Daum C."/>
            <person name="Ng V."/>
            <person name="Clum A."/>
            <person name="Steindorff A."/>
            <person name="Ohm R."/>
            <person name="Martin F."/>
            <person name="Silar P."/>
            <person name="Natvig D."/>
            <person name="Lalanne C."/>
            <person name="Gautier V."/>
            <person name="Ament-velasquez S.L."/>
            <person name="Kruys A."/>
            <person name="Hutchinson M.I."/>
            <person name="Powell A.J."/>
            <person name="Barry K."/>
            <person name="Miller A.N."/>
            <person name="Grigoriev I.V."/>
            <person name="Debuchy R."/>
            <person name="Gladieux P."/>
            <person name="Thoren M.H."/>
            <person name="Johannesson H."/>
        </authorList>
    </citation>
    <scope>NUCLEOTIDE SEQUENCE</scope>
    <source>
        <strain evidence="1">SMH3391-2</strain>
    </source>
</reference>
<evidence type="ECO:0000313" key="2">
    <source>
        <dbReference type="Proteomes" id="UP001174934"/>
    </source>
</evidence>
<keyword evidence="2" id="KW-1185">Reference proteome</keyword>
<organism evidence="1 2">
    <name type="scientific">Bombardia bombarda</name>
    <dbReference type="NCBI Taxonomy" id="252184"/>
    <lineage>
        <taxon>Eukaryota</taxon>
        <taxon>Fungi</taxon>
        <taxon>Dikarya</taxon>
        <taxon>Ascomycota</taxon>
        <taxon>Pezizomycotina</taxon>
        <taxon>Sordariomycetes</taxon>
        <taxon>Sordariomycetidae</taxon>
        <taxon>Sordariales</taxon>
        <taxon>Lasiosphaeriaceae</taxon>
        <taxon>Bombardia</taxon>
    </lineage>
</organism>
<gene>
    <name evidence="1" type="ORF">B0T17DRAFT_590377</name>
</gene>
<name>A0AA39XCX4_9PEZI</name>
<dbReference type="InterPro" id="IPR021842">
    <property type="entry name" value="DUF3435"/>
</dbReference>
<sequence>MPTRTATTRPRSRATGLLDHDADFLNRFAAREEQAREAERPTPLTVQQHAKYRKKMEGVRFIKPKYAAETEVNVSGIFGKWKRYCDQMEVGDWEVTIQNLTRATMEDFFLWVCEAHRIKSWGTSQEYIRQFQQLYTSVTGRYPDRNDIRELCKYHDRILVSRFDLRAPNVAMANPLRPLELQRFNDSGCYMIICYTGVRPAELVHNERKPPKDGSLEELFGVKAVIGVDDDDDEEPADPDSAELCALLLKETVRRDRVKALCYEDILMMVVRHPVTGRATMAMSIKFTHHKGCDNKPRPTIFFLTRSKKLLFCPILLFLGIALFNDAFYSDCLKDANSVLGTEVLAGYKCLPMCWKQSKLKTPFFRRVAKDGTVSEDEAMLYSTLRDHMGDQSEDAGFEKRWTPKFGRRGAANAANGIAPDSVRDQMMRHNPRYFMFQDAYLNRIAKFHLQNTFLEEEVEDQMFRLFAHVSLTRDPRATRDMLEEQRAELKHGQYRFDGQENEAEIRELTANIKSKRTQRKKQIVKEHRENYFYHRPTWDLERQARGEEIVEYVEPAIDLVIPERARSAEILCHQPDNLSDEEIARLSVEVVELYVALCGKRETAKRKRPKPSAGLDPPVASKRIKLEVDTDVEFKPTPTPFPLLIHPDQCLECISDERMSVEERAFRYCRPQKRNDHFDDNHLEAKERAERLGQPIICNNKRCKDVKLHTMNHFRNHVHSVHKIKLRTTEQVQQRRDRKLKLRRSR</sequence>
<accession>A0AA39XCX4</accession>
<comment type="caution">
    <text evidence="1">The sequence shown here is derived from an EMBL/GenBank/DDBJ whole genome shotgun (WGS) entry which is preliminary data.</text>
</comment>
<proteinExistence type="predicted"/>
<protein>
    <recommendedName>
        <fullName evidence="3">FluG domain-containing protein</fullName>
    </recommendedName>
</protein>
<dbReference type="PANTHER" id="PTHR37535:SF2">
    <property type="entry name" value="FINGER DOMAIN PROTEIN, PUTATIVE (AFU_ORTHOLOGUE AFUA_6G09300)-RELATED"/>
    <property type="match status" value="1"/>
</dbReference>
<evidence type="ECO:0000313" key="1">
    <source>
        <dbReference type="EMBL" id="KAK0631107.1"/>
    </source>
</evidence>
<dbReference type="PANTHER" id="PTHR37535">
    <property type="entry name" value="FLUG DOMAIN PROTEIN"/>
    <property type="match status" value="1"/>
</dbReference>
<evidence type="ECO:0008006" key="3">
    <source>
        <dbReference type="Google" id="ProtNLM"/>
    </source>
</evidence>
<dbReference type="AlphaFoldDB" id="A0AA39XCX4"/>